<evidence type="ECO:0000313" key="8">
    <source>
        <dbReference type="EMBL" id="MCD5309732.1"/>
    </source>
</evidence>
<keyword evidence="3" id="KW-0998">Cell outer membrane</keyword>
<dbReference type="PROSITE" id="PS51123">
    <property type="entry name" value="OMPA_2"/>
    <property type="match status" value="1"/>
</dbReference>
<name>A0A9X1SRK6_9ACTN</name>
<dbReference type="InterPro" id="IPR006665">
    <property type="entry name" value="OmpA-like"/>
</dbReference>
<dbReference type="PRINTS" id="PR01023">
    <property type="entry name" value="NAFLGMOTY"/>
</dbReference>
<dbReference type="InterPro" id="IPR050330">
    <property type="entry name" value="Bact_OuterMem_StrucFunc"/>
</dbReference>
<dbReference type="RefSeq" id="WP_231438651.1">
    <property type="nucleotide sequence ID" value="NZ_JAJOMB010000001.1"/>
</dbReference>
<feature type="signal peptide" evidence="6">
    <location>
        <begin position="1"/>
        <end position="24"/>
    </location>
</feature>
<dbReference type="PANTHER" id="PTHR30329:SF21">
    <property type="entry name" value="LIPOPROTEIN YIAD-RELATED"/>
    <property type="match status" value="1"/>
</dbReference>
<evidence type="ECO:0000256" key="2">
    <source>
        <dbReference type="ARBA" id="ARBA00023136"/>
    </source>
</evidence>
<feature type="domain" description="OmpA-like" evidence="7">
    <location>
        <begin position="251"/>
        <end position="370"/>
    </location>
</feature>
<keyword evidence="9" id="KW-1185">Reference proteome</keyword>
<evidence type="ECO:0000256" key="1">
    <source>
        <dbReference type="ARBA" id="ARBA00004442"/>
    </source>
</evidence>
<dbReference type="GO" id="GO:0009279">
    <property type="term" value="C:cell outer membrane"/>
    <property type="evidence" value="ECO:0007669"/>
    <property type="project" value="UniProtKB-SubCell"/>
</dbReference>
<feature type="region of interest" description="Disordered" evidence="5">
    <location>
        <begin position="343"/>
        <end position="372"/>
    </location>
</feature>
<dbReference type="InterPro" id="IPR006664">
    <property type="entry name" value="OMP_bac"/>
</dbReference>
<keyword evidence="2 4" id="KW-0472">Membrane</keyword>
<protein>
    <submittedName>
        <fullName evidence="8">OmpA family protein</fullName>
    </submittedName>
</protein>
<evidence type="ECO:0000313" key="9">
    <source>
        <dbReference type="Proteomes" id="UP001138997"/>
    </source>
</evidence>
<dbReference type="PRINTS" id="PR01021">
    <property type="entry name" value="OMPADOMAIN"/>
</dbReference>
<accession>A0A9X1SRK6</accession>
<keyword evidence="6" id="KW-0732">Signal</keyword>
<dbReference type="InterPro" id="IPR036737">
    <property type="entry name" value="OmpA-like_sf"/>
</dbReference>
<feature type="chain" id="PRO_5040855611" evidence="6">
    <location>
        <begin position="25"/>
        <end position="372"/>
    </location>
</feature>
<evidence type="ECO:0000256" key="3">
    <source>
        <dbReference type="ARBA" id="ARBA00023237"/>
    </source>
</evidence>
<dbReference type="PANTHER" id="PTHR30329">
    <property type="entry name" value="STATOR ELEMENT OF FLAGELLAR MOTOR COMPLEX"/>
    <property type="match status" value="1"/>
</dbReference>
<sequence length="372" mass="39130">MSLRTSLGVAGLAAVLLVPTSAQASSTPTPTLTAMPAEQLSAQEVPVLGSTTLYDEMDGTKPTATVLVHGVRRIAGATVVYYSAGLAEGADPQALYKFNSSSLDRNITAGGAGAVRLVDFSGEKIYTPLFADNDTSSGRLLASPARSWPAHEPGGVFWTFYAVMPELPAELSTVDVMVGHGDVVQNVPIGTGLLQPSVPQEEPIRMGEAWPQVNPIDQAEAAYSLRPQDSIRPLTLSVANADGTVVEETTEETVTVDISSDVLFAVDSAELDGAASEVLQQVADKLNESADGGEILIVGHTDSTGSKQHNLKLSRERARAVGEALTPLVKVPGTWLKMTGRGAEEPVANNSTEAGRKQNRRVSVIFKQEGAK</sequence>
<evidence type="ECO:0000256" key="4">
    <source>
        <dbReference type="PROSITE-ProRule" id="PRU00473"/>
    </source>
</evidence>
<dbReference type="Gene3D" id="3.30.1330.60">
    <property type="entry name" value="OmpA-like domain"/>
    <property type="match status" value="1"/>
</dbReference>
<evidence type="ECO:0000259" key="7">
    <source>
        <dbReference type="PROSITE" id="PS51123"/>
    </source>
</evidence>
<dbReference type="Proteomes" id="UP001138997">
    <property type="component" value="Unassembled WGS sequence"/>
</dbReference>
<comment type="subcellular location">
    <subcellularLocation>
        <location evidence="1">Cell outer membrane</location>
    </subcellularLocation>
</comment>
<comment type="caution">
    <text evidence="8">The sequence shown here is derived from an EMBL/GenBank/DDBJ whole genome shotgun (WGS) entry which is preliminary data.</text>
</comment>
<gene>
    <name evidence="8" type="ORF">LR394_02405</name>
</gene>
<organism evidence="8 9">
    <name type="scientific">Kineosporia babensis</name>
    <dbReference type="NCBI Taxonomy" id="499548"/>
    <lineage>
        <taxon>Bacteria</taxon>
        <taxon>Bacillati</taxon>
        <taxon>Actinomycetota</taxon>
        <taxon>Actinomycetes</taxon>
        <taxon>Kineosporiales</taxon>
        <taxon>Kineosporiaceae</taxon>
        <taxon>Kineosporia</taxon>
    </lineage>
</organism>
<dbReference type="CDD" id="cd07185">
    <property type="entry name" value="OmpA_C-like"/>
    <property type="match status" value="1"/>
</dbReference>
<dbReference type="Pfam" id="PF00691">
    <property type="entry name" value="OmpA"/>
    <property type="match status" value="1"/>
</dbReference>
<proteinExistence type="predicted"/>
<dbReference type="SUPFAM" id="SSF103088">
    <property type="entry name" value="OmpA-like"/>
    <property type="match status" value="1"/>
</dbReference>
<dbReference type="AlphaFoldDB" id="A0A9X1SRK6"/>
<evidence type="ECO:0000256" key="5">
    <source>
        <dbReference type="SAM" id="MobiDB-lite"/>
    </source>
</evidence>
<reference evidence="8" key="1">
    <citation type="submission" date="2021-11" db="EMBL/GenBank/DDBJ databases">
        <title>Streptomyces corallinus and Kineosporia corallina sp. nov., two new coral-derived marine actinobacteria.</title>
        <authorList>
            <person name="Buangrab K."/>
            <person name="Sutthacheep M."/>
            <person name="Yeemin T."/>
            <person name="Harunari E."/>
            <person name="Igarashi Y."/>
            <person name="Sripreechasak P."/>
            <person name="Kanchanasin P."/>
            <person name="Tanasupawat S."/>
            <person name="Phongsopitanun W."/>
        </authorList>
    </citation>
    <scope>NUCLEOTIDE SEQUENCE</scope>
    <source>
        <strain evidence="8">JCM 31032</strain>
    </source>
</reference>
<dbReference type="EMBL" id="JAJOMB010000001">
    <property type="protein sequence ID" value="MCD5309732.1"/>
    <property type="molecule type" value="Genomic_DNA"/>
</dbReference>
<evidence type="ECO:0000256" key="6">
    <source>
        <dbReference type="SAM" id="SignalP"/>
    </source>
</evidence>